<evidence type="ECO:0000313" key="1">
    <source>
        <dbReference type="EMBL" id="MFD1940082.1"/>
    </source>
</evidence>
<protein>
    <submittedName>
        <fullName evidence="1">CMD domain protein</fullName>
    </submittedName>
</protein>
<sequence length="202" mass="21705">MTDIIDQLAGIAPGSRLDVLRRRRPDAREHAQRTYEALFVPSFELPGQAGGTSLGRGVSDVGLEEVTQAERHAVAAFVAGLHRQEAAAALYAAPLDPDLAKRIHVQAEAALTAGPYGRYREAELAHESVEGPRYRAEGIDGRLAAALEHAHLLVFRPREASPEALAELRDAGWSITGIVTLSQLVAFLTYQIRVVTALGALA</sequence>
<evidence type="ECO:0000313" key="2">
    <source>
        <dbReference type="Proteomes" id="UP001597368"/>
    </source>
</evidence>
<comment type="caution">
    <text evidence="1">The sequence shown here is derived from an EMBL/GenBank/DDBJ whole genome shotgun (WGS) entry which is preliminary data.</text>
</comment>
<keyword evidence="2" id="KW-1185">Reference proteome</keyword>
<accession>A0ABW4TDH9</accession>
<reference evidence="2" key="1">
    <citation type="journal article" date="2019" name="Int. J. Syst. Evol. Microbiol.">
        <title>The Global Catalogue of Microorganisms (GCM) 10K type strain sequencing project: providing services to taxonomists for standard genome sequencing and annotation.</title>
        <authorList>
            <consortium name="The Broad Institute Genomics Platform"/>
            <consortium name="The Broad Institute Genome Sequencing Center for Infectious Disease"/>
            <person name="Wu L."/>
            <person name="Ma J."/>
        </authorList>
    </citation>
    <scope>NUCLEOTIDE SEQUENCE [LARGE SCALE GENOMIC DNA]</scope>
    <source>
        <strain evidence="2">ICMP 6774ER</strain>
    </source>
</reference>
<dbReference type="Proteomes" id="UP001597368">
    <property type="component" value="Unassembled WGS sequence"/>
</dbReference>
<dbReference type="InterPro" id="IPR029032">
    <property type="entry name" value="AhpD-like"/>
</dbReference>
<name>A0ABW4TDH9_9ACTN</name>
<dbReference type="RefSeq" id="WP_379582961.1">
    <property type="nucleotide sequence ID" value="NZ_JBHUFV010000104.1"/>
</dbReference>
<dbReference type="Gene3D" id="1.20.1290.10">
    <property type="entry name" value="AhpD-like"/>
    <property type="match status" value="1"/>
</dbReference>
<dbReference type="SUPFAM" id="SSF69118">
    <property type="entry name" value="AhpD-like"/>
    <property type="match status" value="1"/>
</dbReference>
<dbReference type="NCBIfam" id="TIGR04029">
    <property type="entry name" value="CMD_Avi_7170"/>
    <property type="match status" value="1"/>
</dbReference>
<proteinExistence type="predicted"/>
<organism evidence="1 2">
    <name type="scientific">Nonomuraea mangrovi</name>
    <dbReference type="NCBI Taxonomy" id="2316207"/>
    <lineage>
        <taxon>Bacteria</taxon>
        <taxon>Bacillati</taxon>
        <taxon>Actinomycetota</taxon>
        <taxon>Actinomycetes</taxon>
        <taxon>Streptosporangiales</taxon>
        <taxon>Streptosporangiaceae</taxon>
        <taxon>Nonomuraea</taxon>
    </lineage>
</organism>
<gene>
    <name evidence="1" type="ORF">ACFSKW_52365</name>
</gene>
<dbReference type="InterPro" id="IPR023982">
    <property type="entry name" value="CHP04029_CMD-like"/>
</dbReference>
<dbReference type="EMBL" id="JBHUFV010000104">
    <property type="protein sequence ID" value="MFD1940082.1"/>
    <property type="molecule type" value="Genomic_DNA"/>
</dbReference>